<accession>A0A2G5NSQ7</accession>
<dbReference type="GO" id="GO:0003677">
    <property type="term" value="F:DNA binding"/>
    <property type="evidence" value="ECO:0007669"/>
    <property type="project" value="UniProtKB-KW"/>
</dbReference>
<dbReference type="Pfam" id="PF01367">
    <property type="entry name" value="5_3_exonuc"/>
    <property type="match status" value="1"/>
</dbReference>
<dbReference type="AlphaFoldDB" id="A0A2G5NSQ7"/>
<dbReference type="Pfam" id="PF02739">
    <property type="entry name" value="5_3_exonuc_N"/>
    <property type="match status" value="1"/>
</dbReference>
<dbReference type="PANTHER" id="PTHR42646">
    <property type="entry name" value="FLAP ENDONUCLEASE XNI"/>
    <property type="match status" value="1"/>
</dbReference>
<gene>
    <name evidence="7" type="ORF">BFS35_002530</name>
</gene>
<protein>
    <recommendedName>
        <fullName evidence="5">5'-3' exonuclease</fullName>
    </recommendedName>
</protein>
<evidence type="ECO:0000256" key="4">
    <source>
        <dbReference type="ARBA" id="ARBA00049957"/>
    </source>
</evidence>
<comment type="function">
    <text evidence="4">5'-3' exonuclease acting preferentially on double-stranded DNA.</text>
</comment>
<dbReference type="EMBL" id="MJBI02000001">
    <property type="protein sequence ID" value="RAI82579.1"/>
    <property type="molecule type" value="Genomic_DNA"/>
</dbReference>
<dbReference type="InterPro" id="IPR020046">
    <property type="entry name" value="5-3_exonucl_a-hlix_arch_N"/>
</dbReference>
<dbReference type="InterPro" id="IPR002421">
    <property type="entry name" value="5-3_exonuclease"/>
</dbReference>
<dbReference type="CDD" id="cd09859">
    <property type="entry name" value="PIN_53EXO"/>
    <property type="match status" value="1"/>
</dbReference>
<reference evidence="7 8" key="1">
    <citation type="journal article" date="2018" name="Front. Microbiol.">
        <title>Description and Comparative Genomics of Macrococcus caseolyticus subsp. hominis subsp. nov., Macrococcus goetzii sp. nov., Macrococcus epidermidis sp. nov., and Macrococcus bohemicus sp. nov., Novel Macrococci From Human Clinical Material With Virulence Potential and Suspected Uptake of Foreign DNA by Natural Transformation.</title>
        <authorList>
            <person name="Maslanova I."/>
            <person name="Wertheimer Z."/>
            <person name="Sedlacek I."/>
            <person name="Svec P."/>
            <person name="Indrakova A."/>
            <person name="Kovarovic V."/>
            <person name="Schumann P."/>
            <person name="Sproer C."/>
            <person name="Kralova S."/>
            <person name="Sedo O."/>
            <person name="Kristofova L."/>
            <person name="Vrbovska V."/>
            <person name="Fuzik T."/>
            <person name="Petras P."/>
            <person name="Zdrahal Z."/>
            <person name="Ruzickova V."/>
            <person name="Doskar J."/>
            <person name="Pantucek R."/>
        </authorList>
    </citation>
    <scope>NUCLEOTIDE SEQUENCE [LARGE SCALE GENOMIC DNA]</scope>
    <source>
        <strain evidence="7 8">CCM 4927</strain>
    </source>
</reference>
<dbReference type="GO" id="GO:0033567">
    <property type="term" value="P:DNA replication, Okazaki fragment processing"/>
    <property type="evidence" value="ECO:0007669"/>
    <property type="project" value="InterPro"/>
</dbReference>
<evidence type="ECO:0000256" key="1">
    <source>
        <dbReference type="ARBA" id="ARBA00022722"/>
    </source>
</evidence>
<keyword evidence="2" id="KW-0378">Hydrolase</keyword>
<dbReference type="PANTHER" id="PTHR42646:SF2">
    <property type="entry name" value="5'-3' EXONUCLEASE FAMILY PROTEIN"/>
    <property type="match status" value="1"/>
</dbReference>
<dbReference type="RefSeq" id="WP_099578152.1">
    <property type="nucleotide sequence ID" value="NZ_MJBI02000001.1"/>
</dbReference>
<dbReference type="Gene3D" id="1.10.150.20">
    <property type="entry name" value="5' to 3' exonuclease, C-terminal subdomain"/>
    <property type="match status" value="1"/>
</dbReference>
<dbReference type="InterPro" id="IPR020045">
    <property type="entry name" value="DNA_polI_H3TH"/>
</dbReference>
<keyword evidence="8" id="KW-1185">Reference proteome</keyword>
<keyword evidence="7" id="KW-0269">Exonuclease</keyword>
<dbReference type="InterPro" id="IPR029060">
    <property type="entry name" value="PIN-like_dom_sf"/>
</dbReference>
<evidence type="ECO:0000256" key="5">
    <source>
        <dbReference type="ARBA" id="ARBA00050026"/>
    </source>
</evidence>
<dbReference type="FunFam" id="1.10.150.20:FF:000003">
    <property type="entry name" value="DNA polymerase I"/>
    <property type="match status" value="1"/>
</dbReference>
<keyword evidence="3" id="KW-0238">DNA-binding</keyword>
<name>A0A2G5NSQ7_9STAP</name>
<dbReference type="Gene3D" id="3.40.50.1010">
    <property type="entry name" value="5'-nuclease"/>
    <property type="match status" value="1"/>
</dbReference>
<dbReference type="GO" id="GO:0008409">
    <property type="term" value="F:5'-3' exonuclease activity"/>
    <property type="evidence" value="ECO:0007669"/>
    <property type="project" value="InterPro"/>
</dbReference>
<dbReference type="SUPFAM" id="SSF88723">
    <property type="entry name" value="PIN domain-like"/>
    <property type="match status" value="1"/>
</dbReference>
<dbReference type="InterPro" id="IPR008918">
    <property type="entry name" value="HhH2"/>
</dbReference>
<sequence>MNNLLIVDGMALLFRHFFATSLHKNYMKNSQGIPTNGVQGFVRHVVSAIHDIDAHHVIVCWDMGAKTFRNEIDPNYKAHRPAPQEELIPQFDMVQEISRQLGFHNIGIQNFEADDVIGTLAHALDNTYDIKVISGDRDLLQILDNHIEVWLTKKGFNIYNKYDKTRFIEEYQIQPKQLIDVKAFMGDTADGYPGVKGIGEKTALKLIQTYGSVEGVLEHIEELPKGQQNKINEAADALKLSHQLAAIHTEVPLKLDEIISEMPYSVDLASMIDLCDQYELKVAKNFIAKL</sequence>
<evidence type="ECO:0000313" key="8">
    <source>
        <dbReference type="Proteomes" id="UP000229523"/>
    </source>
</evidence>
<evidence type="ECO:0000259" key="6">
    <source>
        <dbReference type="SMART" id="SM00475"/>
    </source>
</evidence>
<keyword evidence="1" id="KW-0540">Nuclease</keyword>
<dbReference type="InterPro" id="IPR036279">
    <property type="entry name" value="5-3_exonuclease_C_sf"/>
</dbReference>
<feature type="domain" description="5'-3' exonuclease" evidence="6">
    <location>
        <begin position="2"/>
        <end position="263"/>
    </location>
</feature>
<comment type="caution">
    <text evidence="7">The sequence shown here is derived from an EMBL/GenBank/DDBJ whole genome shotgun (WGS) entry which is preliminary data.</text>
</comment>
<dbReference type="SUPFAM" id="SSF47807">
    <property type="entry name" value="5' to 3' exonuclease, C-terminal subdomain"/>
    <property type="match status" value="1"/>
</dbReference>
<dbReference type="InterPro" id="IPR038969">
    <property type="entry name" value="FEN"/>
</dbReference>
<proteinExistence type="predicted"/>
<dbReference type="SMART" id="SM00279">
    <property type="entry name" value="HhH2"/>
    <property type="match status" value="1"/>
</dbReference>
<evidence type="ECO:0000256" key="3">
    <source>
        <dbReference type="ARBA" id="ARBA00023125"/>
    </source>
</evidence>
<dbReference type="SMART" id="SM00475">
    <property type="entry name" value="53EXOc"/>
    <property type="match status" value="1"/>
</dbReference>
<dbReference type="GO" id="GO:0017108">
    <property type="term" value="F:5'-flap endonuclease activity"/>
    <property type="evidence" value="ECO:0007669"/>
    <property type="project" value="InterPro"/>
</dbReference>
<evidence type="ECO:0000256" key="2">
    <source>
        <dbReference type="ARBA" id="ARBA00022801"/>
    </source>
</evidence>
<evidence type="ECO:0000313" key="7">
    <source>
        <dbReference type="EMBL" id="RAI82579.1"/>
    </source>
</evidence>
<dbReference type="Proteomes" id="UP000229523">
    <property type="component" value="Unassembled WGS sequence"/>
</dbReference>
<dbReference type="CDD" id="cd09898">
    <property type="entry name" value="H3TH_53EXO"/>
    <property type="match status" value="1"/>
</dbReference>
<organism evidence="7 8">
    <name type="scientific">Macrococcoides goetzii</name>
    <dbReference type="NCBI Taxonomy" id="1891097"/>
    <lineage>
        <taxon>Bacteria</taxon>
        <taxon>Bacillati</taxon>
        <taxon>Bacillota</taxon>
        <taxon>Bacilli</taxon>
        <taxon>Bacillales</taxon>
        <taxon>Staphylococcaceae</taxon>
        <taxon>Macrococcoides</taxon>
    </lineage>
</organism>